<name>A0A4Z1EKM4_9HELO</name>
<dbReference type="AlphaFoldDB" id="A0A4Z1EKM4"/>
<gene>
    <name evidence="1" type="ORF">BTUL_0103g00360</name>
</gene>
<evidence type="ECO:0000313" key="2">
    <source>
        <dbReference type="Proteomes" id="UP000297777"/>
    </source>
</evidence>
<evidence type="ECO:0000313" key="1">
    <source>
        <dbReference type="EMBL" id="TGO11739.1"/>
    </source>
</evidence>
<reference evidence="1 2" key="1">
    <citation type="submission" date="2017-12" db="EMBL/GenBank/DDBJ databases">
        <title>Comparative genomics of Botrytis spp.</title>
        <authorList>
            <person name="Valero-Jimenez C.A."/>
            <person name="Tapia P."/>
            <person name="Veloso J."/>
            <person name="Silva-Moreno E."/>
            <person name="Staats M."/>
            <person name="Valdes J.H."/>
            <person name="Van Kan J.A.L."/>
        </authorList>
    </citation>
    <scope>NUCLEOTIDE SEQUENCE [LARGE SCALE GENOMIC DNA]</scope>
    <source>
        <strain evidence="1 2">Bt9001</strain>
    </source>
</reference>
<sequence length="83" mass="9213">MEEQLLKSDFGLASVNYLAARASKGQFHKSNLNNSQAQRVLRDMHVLGVLEDGERYSGQETACFSNLAYYQGSVDQAQPLGFL</sequence>
<comment type="caution">
    <text evidence="1">The sequence shown here is derived from an EMBL/GenBank/DDBJ whole genome shotgun (WGS) entry which is preliminary data.</text>
</comment>
<dbReference type="OrthoDB" id="10371133at2759"/>
<keyword evidence="2" id="KW-1185">Reference proteome</keyword>
<organism evidence="1 2">
    <name type="scientific">Botrytis tulipae</name>
    <dbReference type="NCBI Taxonomy" id="87230"/>
    <lineage>
        <taxon>Eukaryota</taxon>
        <taxon>Fungi</taxon>
        <taxon>Dikarya</taxon>
        <taxon>Ascomycota</taxon>
        <taxon>Pezizomycotina</taxon>
        <taxon>Leotiomycetes</taxon>
        <taxon>Helotiales</taxon>
        <taxon>Sclerotiniaceae</taxon>
        <taxon>Botrytis</taxon>
    </lineage>
</organism>
<dbReference type="EMBL" id="PQXH01000103">
    <property type="protein sequence ID" value="TGO11739.1"/>
    <property type="molecule type" value="Genomic_DNA"/>
</dbReference>
<proteinExistence type="predicted"/>
<accession>A0A4Z1EKM4</accession>
<dbReference type="Proteomes" id="UP000297777">
    <property type="component" value="Unassembled WGS sequence"/>
</dbReference>
<protein>
    <submittedName>
        <fullName evidence="1">Uncharacterized protein</fullName>
    </submittedName>
</protein>